<comment type="caution">
    <text evidence="1">The sequence shown here is derived from an EMBL/GenBank/DDBJ whole genome shotgun (WGS) entry which is preliminary data.</text>
</comment>
<gene>
    <name evidence="1" type="ORF">PR048_032892</name>
</gene>
<accession>A0ABQ9G3I3</accession>
<reference evidence="1 2" key="1">
    <citation type="submission" date="2023-02" db="EMBL/GenBank/DDBJ databases">
        <title>LHISI_Scaffold_Assembly.</title>
        <authorList>
            <person name="Stuart O.P."/>
            <person name="Cleave R."/>
            <person name="Magrath M.J.L."/>
            <person name="Mikheyev A.S."/>
        </authorList>
    </citation>
    <scope>NUCLEOTIDE SEQUENCE [LARGE SCALE GENOMIC DNA]</scope>
    <source>
        <strain evidence="1">Daus_M_001</strain>
        <tissue evidence="1">Leg muscle</tissue>
    </source>
</reference>
<dbReference type="EMBL" id="JARBHB010000016">
    <property type="protein sequence ID" value="KAJ8867030.1"/>
    <property type="molecule type" value="Genomic_DNA"/>
</dbReference>
<evidence type="ECO:0000313" key="2">
    <source>
        <dbReference type="Proteomes" id="UP001159363"/>
    </source>
</evidence>
<protein>
    <submittedName>
        <fullName evidence="1">Uncharacterized protein</fullName>
    </submittedName>
</protein>
<dbReference type="Proteomes" id="UP001159363">
    <property type="component" value="Chromosome 15"/>
</dbReference>
<evidence type="ECO:0000313" key="1">
    <source>
        <dbReference type="EMBL" id="KAJ8867030.1"/>
    </source>
</evidence>
<proteinExistence type="predicted"/>
<name>A0ABQ9G3I3_9NEOP</name>
<organism evidence="1 2">
    <name type="scientific">Dryococelus australis</name>
    <dbReference type="NCBI Taxonomy" id="614101"/>
    <lineage>
        <taxon>Eukaryota</taxon>
        <taxon>Metazoa</taxon>
        <taxon>Ecdysozoa</taxon>
        <taxon>Arthropoda</taxon>
        <taxon>Hexapoda</taxon>
        <taxon>Insecta</taxon>
        <taxon>Pterygota</taxon>
        <taxon>Neoptera</taxon>
        <taxon>Polyneoptera</taxon>
        <taxon>Phasmatodea</taxon>
        <taxon>Verophasmatodea</taxon>
        <taxon>Anareolatae</taxon>
        <taxon>Phasmatidae</taxon>
        <taxon>Eurycanthinae</taxon>
        <taxon>Dryococelus</taxon>
    </lineage>
</organism>
<sequence length="86" mass="9362">MNARPYKKAGVQELSEGDCASCAEHFVSLSWKQFQLTPVYCQVKQLTLICRATLINNIFATGPKPFLVSSKANVLLSGALSLSSKL</sequence>
<keyword evidence="2" id="KW-1185">Reference proteome</keyword>